<dbReference type="InterPro" id="IPR011004">
    <property type="entry name" value="Trimer_LpxA-like_sf"/>
</dbReference>
<dbReference type="PANTHER" id="PTHR13061">
    <property type="entry name" value="DYNACTIN SUBUNIT P25"/>
    <property type="match status" value="1"/>
</dbReference>
<dbReference type="Proteomes" id="UP000251647">
    <property type="component" value="Unassembled WGS sequence"/>
</dbReference>
<dbReference type="InterPro" id="IPR050484">
    <property type="entry name" value="Transf_Hexapept/Carb_Anhydrase"/>
</dbReference>
<evidence type="ECO:0000313" key="1">
    <source>
        <dbReference type="EMBL" id="SPY46118.1"/>
    </source>
</evidence>
<evidence type="ECO:0000313" key="2">
    <source>
        <dbReference type="Proteomes" id="UP000251647"/>
    </source>
</evidence>
<reference evidence="1 2" key="1">
    <citation type="submission" date="2018-06" db="EMBL/GenBank/DDBJ databases">
        <authorList>
            <consortium name="Pathogen Informatics"/>
            <person name="Doyle S."/>
        </authorList>
    </citation>
    <scope>NUCLEOTIDE SEQUENCE [LARGE SCALE GENOMIC DNA]</scope>
    <source>
        <strain evidence="1 2">NCTC11647</strain>
    </source>
</reference>
<dbReference type="CDD" id="cd04645">
    <property type="entry name" value="LbH_gamma_CA_like"/>
    <property type="match status" value="1"/>
</dbReference>
<dbReference type="AlphaFoldDB" id="A0A2T3QHJ3"/>
<dbReference type="PANTHER" id="PTHR13061:SF56">
    <property type="entry name" value="PROTEIN YRDA"/>
    <property type="match status" value="1"/>
</dbReference>
<organism evidence="1 2">
    <name type="scientific">Photobacterium damselae</name>
    <dbReference type="NCBI Taxonomy" id="38293"/>
    <lineage>
        <taxon>Bacteria</taxon>
        <taxon>Pseudomonadati</taxon>
        <taxon>Pseudomonadota</taxon>
        <taxon>Gammaproteobacteria</taxon>
        <taxon>Vibrionales</taxon>
        <taxon>Vibrionaceae</taxon>
        <taxon>Photobacterium</taxon>
    </lineage>
</organism>
<accession>A0A2T3QHJ3</accession>
<dbReference type="RefSeq" id="WP_005302122.1">
    <property type="nucleotide sequence ID" value="NZ_JAIXHX010000118.1"/>
</dbReference>
<proteinExistence type="predicted"/>
<dbReference type="InterPro" id="IPR047324">
    <property type="entry name" value="LbH_gamma_CA-like"/>
</dbReference>
<dbReference type="InterPro" id="IPR001451">
    <property type="entry name" value="Hexapep"/>
</dbReference>
<dbReference type="Gene3D" id="2.160.10.10">
    <property type="entry name" value="Hexapeptide repeat proteins"/>
    <property type="match status" value="1"/>
</dbReference>
<dbReference type="EMBL" id="UATL01000009">
    <property type="protein sequence ID" value="SPY46118.1"/>
    <property type="molecule type" value="Genomic_DNA"/>
</dbReference>
<protein>
    <submittedName>
        <fullName evidence="1">Carnitine operon protein CaiE</fullName>
    </submittedName>
</protein>
<gene>
    <name evidence="1" type="primary">yrdA</name>
    <name evidence="1" type="ORF">NCTC11647_04468</name>
</gene>
<sequence length="183" mass="20214">MTFTTQADIRQYQNYQPRISKNTYIDPSATVIGQVELAPHCSIWPQVVIRGDVNYIKIGRESNIQDGSVLHVSRPSPQHPNGFPLLIGEQVTVGHKAMLHGCTIGNRVLIGMGTIILDGAIIEDEIIIGAGSVIPPNKHLLSGYLYLGNPIRQVRQLSDAEKSSLTLSANNYVRLKDEYQLNQ</sequence>
<dbReference type="SUPFAM" id="SSF51161">
    <property type="entry name" value="Trimeric LpxA-like enzymes"/>
    <property type="match status" value="1"/>
</dbReference>
<dbReference type="OrthoDB" id="9803036at2"/>
<name>A0A2T3QHJ3_PHODM</name>
<dbReference type="Pfam" id="PF00132">
    <property type="entry name" value="Hexapep"/>
    <property type="match status" value="2"/>
</dbReference>